<dbReference type="InterPro" id="IPR050266">
    <property type="entry name" value="AB_hydrolase_sf"/>
</dbReference>
<name>A0A561SST3_9PSEU</name>
<feature type="domain" description="AB hydrolase-1" evidence="2">
    <location>
        <begin position="15"/>
        <end position="227"/>
    </location>
</feature>
<dbReference type="PANTHER" id="PTHR43798">
    <property type="entry name" value="MONOACYLGLYCEROL LIPASE"/>
    <property type="match status" value="1"/>
</dbReference>
<proteinExistence type="predicted"/>
<sequence>MIGTWYAVHGSGEPLVYLHGGFSDARELDRALEVYTAHFRVFTPERRGHGRTPDVDGPYSLPGFAADTVAFLEEVVGGPADLVGYSAGATTALHVALERPDLVRRLVLISGQFHVEGLQAGLLDSPDAVAEIVASPLATAYGELSPDGIEHFPVVVAKVVELARTGPTLAFEQLAEVAARTLVVSGDDDIVHLEHTLQLYRGIPNSELAVVPGSSHLLVEEKPELVTRLVIDFLTIDPVPTIAPIRRAPRPGQ</sequence>
<evidence type="ECO:0000256" key="1">
    <source>
        <dbReference type="ARBA" id="ARBA00022801"/>
    </source>
</evidence>
<dbReference type="EMBL" id="VIWU01000001">
    <property type="protein sequence ID" value="TWF77923.1"/>
    <property type="molecule type" value="Genomic_DNA"/>
</dbReference>
<dbReference type="GO" id="GO:0016787">
    <property type="term" value="F:hydrolase activity"/>
    <property type="evidence" value="ECO:0007669"/>
    <property type="project" value="UniProtKB-KW"/>
</dbReference>
<evidence type="ECO:0000313" key="4">
    <source>
        <dbReference type="Proteomes" id="UP000321261"/>
    </source>
</evidence>
<accession>A0A561SST3</accession>
<protein>
    <submittedName>
        <fullName evidence="3">Pimeloyl-ACP methyl ester carboxylesterase</fullName>
    </submittedName>
</protein>
<keyword evidence="1" id="KW-0378">Hydrolase</keyword>
<keyword evidence="4" id="KW-1185">Reference proteome</keyword>
<dbReference type="AlphaFoldDB" id="A0A561SST3"/>
<gene>
    <name evidence="3" type="ORF">FHX44_113839</name>
</gene>
<dbReference type="Pfam" id="PF12697">
    <property type="entry name" value="Abhydrolase_6"/>
    <property type="match status" value="1"/>
</dbReference>
<dbReference type="Proteomes" id="UP000321261">
    <property type="component" value="Unassembled WGS sequence"/>
</dbReference>
<dbReference type="SUPFAM" id="SSF53474">
    <property type="entry name" value="alpha/beta-Hydrolases"/>
    <property type="match status" value="1"/>
</dbReference>
<dbReference type="Gene3D" id="3.40.50.1820">
    <property type="entry name" value="alpha/beta hydrolase"/>
    <property type="match status" value="1"/>
</dbReference>
<dbReference type="PANTHER" id="PTHR43798:SF31">
    <property type="entry name" value="AB HYDROLASE SUPERFAMILY PROTEIN YCLE"/>
    <property type="match status" value="1"/>
</dbReference>
<evidence type="ECO:0000259" key="2">
    <source>
        <dbReference type="Pfam" id="PF12697"/>
    </source>
</evidence>
<comment type="caution">
    <text evidence="3">The sequence shown here is derived from an EMBL/GenBank/DDBJ whole genome shotgun (WGS) entry which is preliminary data.</text>
</comment>
<dbReference type="GO" id="GO:0016020">
    <property type="term" value="C:membrane"/>
    <property type="evidence" value="ECO:0007669"/>
    <property type="project" value="TreeGrafter"/>
</dbReference>
<evidence type="ECO:0000313" key="3">
    <source>
        <dbReference type="EMBL" id="TWF77923.1"/>
    </source>
</evidence>
<dbReference type="PRINTS" id="PR00111">
    <property type="entry name" value="ABHYDROLASE"/>
</dbReference>
<organism evidence="3 4">
    <name type="scientific">Pseudonocardia hierapolitana</name>
    <dbReference type="NCBI Taxonomy" id="1128676"/>
    <lineage>
        <taxon>Bacteria</taxon>
        <taxon>Bacillati</taxon>
        <taxon>Actinomycetota</taxon>
        <taxon>Actinomycetes</taxon>
        <taxon>Pseudonocardiales</taxon>
        <taxon>Pseudonocardiaceae</taxon>
        <taxon>Pseudonocardia</taxon>
    </lineage>
</organism>
<dbReference type="InterPro" id="IPR000073">
    <property type="entry name" value="AB_hydrolase_1"/>
</dbReference>
<reference evidence="3 4" key="1">
    <citation type="submission" date="2019-06" db="EMBL/GenBank/DDBJ databases">
        <title>Sequencing the genomes of 1000 actinobacteria strains.</title>
        <authorList>
            <person name="Klenk H.-P."/>
        </authorList>
    </citation>
    <scope>NUCLEOTIDE SEQUENCE [LARGE SCALE GENOMIC DNA]</scope>
    <source>
        <strain evidence="3 4">DSM 45671</strain>
    </source>
</reference>
<dbReference type="InterPro" id="IPR029058">
    <property type="entry name" value="AB_hydrolase_fold"/>
</dbReference>